<organism evidence="1 2">
    <name type="scientific">Geodermatophilus amargosae</name>
    <dbReference type="NCBI Taxonomy" id="1296565"/>
    <lineage>
        <taxon>Bacteria</taxon>
        <taxon>Bacillati</taxon>
        <taxon>Actinomycetota</taxon>
        <taxon>Actinomycetes</taxon>
        <taxon>Geodermatophilales</taxon>
        <taxon>Geodermatophilaceae</taxon>
        <taxon>Geodermatophilus</taxon>
    </lineage>
</organism>
<sequence length="73" mass="8283">MDAIDPSRLTAQHLDRPVELRWEMTVGNQVHRATVRGILLRIRHDEFGATVTVKVGPHLIEANPHNDPAEVWV</sequence>
<reference evidence="2" key="1">
    <citation type="submission" date="2016-10" db="EMBL/GenBank/DDBJ databases">
        <authorList>
            <person name="Varghese N."/>
            <person name="Submissions S."/>
        </authorList>
    </citation>
    <scope>NUCLEOTIDE SEQUENCE [LARGE SCALE GENOMIC DNA]</scope>
    <source>
        <strain evidence="2">DSM 46136</strain>
    </source>
</reference>
<keyword evidence="2" id="KW-1185">Reference proteome</keyword>
<name>A0A1I7B5T8_9ACTN</name>
<dbReference type="AlphaFoldDB" id="A0A1I7B5T8"/>
<proteinExistence type="predicted"/>
<evidence type="ECO:0000313" key="2">
    <source>
        <dbReference type="Proteomes" id="UP000199546"/>
    </source>
</evidence>
<dbReference type="Proteomes" id="UP000199546">
    <property type="component" value="Unassembled WGS sequence"/>
</dbReference>
<accession>A0A1I7B5T8</accession>
<evidence type="ECO:0000313" key="1">
    <source>
        <dbReference type="EMBL" id="SFT82589.1"/>
    </source>
</evidence>
<protein>
    <submittedName>
        <fullName evidence="1">Uncharacterized protein</fullName>
    </submittedName>
</protein>
<dbReference type="EMBL" id="FPBA01000012">
    <property type="protein sequence ID" value="SFT82589.1"/>
    <property type="molecule type" value="Genomic_DNA"/>
</dbReference>
<gene>
    <name evidence="1" type="ORF">SAMN05660657_03319</name>
</gene>
<dbReference type="RefSeq" id="WP_093580884.1">
    <property type="nucleotide sequence ID" value="NZ_FPBA01000012.1"/>
</dbReference>